<organism evidence="6 7">
    <name type="scientific">Discostella pseudostelligera</name>
    <dbReference type="NCBI Taxonomy" id="259834"/>
    <lineage>
        <taxon>Eukaryota</taxon>
        <taxon>Sar</taxon>
        <taxon>Stramenopiles</taxon>
        <taxon>Ochrophyta</taxon>
        <taxon>Bacillariophyta</taxon>
        <taxon>Coscinodiscophyceae</taxon>
        <taxon>Thalassiosirophycidae</taxon>
        <taxon>Stephanodiscales</taxon>
        <taxon>Stephanodiscaceae</taxon>
        <taxon>Discostella</taxon>
    </lineage>
</organism>
<evidence type="ECO:0000313" key="6">
    <source>
        <dbReference type="EMBL" id="KAL3764800.1"/>
    </source>
</evidence>
<dbReference type="Proteomes" id="UP001530293">
    <property type="component" value="Unassembled WGS sequence"/>
</dbReference>
<comment type="caution">
    <text evidence="6">The sequence shown here is derived from an EMBL/GenBank/DDBJ whole genome shotgun (WGS) entry which is preliminary data.</text>
</comment>
<dbReference type="EMBL" id="JALLBG020000101">
    <property type="protein sequence ID" value="KAL3764800.1"/>
    <property type="molecule type" value="Genomic_DNA"/>
</dbReference>
<gene>
    <name evidence="6" type="ORF">ACHAWU_006217</name>
</gene>
<evidence type="ECO:0000256" key="2">
    <source>
        <dbReference type="ARBA" id="ARBA00022603"/>
    </source>
</evidence>
<feature type="region of interest" description="Disordered" evidence="5">
    <location>
        <begin position="1"/>
        <end position="79"/>
    </location>
</feature>
<dbReference type="Gene3D" id="3.40.50.150">
    <property type="entry name" value="Vaccinia Virus protein VP39"/>
    <property type="match status" value="1"/>
</dbReference>
<evidence type="ECO:0000256" key="3">
    <source>
        <dbReference type="ARBA" id="ARBA00022679"/>
    </source>
</evidence>
<reference evidence="6 7" key="1">
    <citation type="submission" date="2024-10" db="EMBL/GenBank/DDBJ databases">
        <title>Updated reference genomes for cyclostephanoid diatoms.</title>
        <authorList>
            <person name="Roberts W.R."/>
            <person name="Alverson A.J."/>
        </authorList>
    </citation>
    <scope>NUCLEOTIDE SEQUENCE [LARGE SCALE GENOMIC DNA]</scope>
    <source>
        <strain evidence="6 7">AJA232-27</strain>
    </source>
</reference>
<dbReference type="EC" id="2.1.1.37" evidence="1"/>
<evidence type="ECO:0000313" key="7">
    <source>
        <dbReference type="Proteomes" id="UP001530293"/>
    </source>
</evidence>
<dbReference type="GO" id="GO:0003886">
    <property type="term" value="F:DNA (cytosine-5-)-methyltransferase activity"/>
    <property type="evidence" value="ECO:0007669"/>
    <property type="project" value="UniProtKB-EC"/>
</dbReference>
<dbReference type="Pfam" id="PF00145">
    <property type="entry name" value="DNA_methylase"/>
    <property type="match status" value="1"/>
</dbReference>
<feature type="compositionally biased region" description="Low complexity" evidence="5">
    <location>
        <begin position="12"/>
        <end position="76"/>
    </location>
</feature>
<dbReference type="SUPFAM" id="SSF53335">
    <property type="entry name" value="S-adenosyl-L-methionine-dependent methyltransferases"/>
    <property type="match status" value="1"/>
</dbReference>
<keyword evidence="3" id="KW-0808">Transferase</keyword>
<keyword evidence="4" id="KW-0949">S-adenosyl-L-methionine</keyword>
<dbReference type="InterPro" id="IPR001525">
    <property type="entry name" value="C5_MeTfrase"/>
</dbReference>
<evidence type="ECO:0000256" key="1">
    <source>
        <dbReference type="ARBA" id="ARBA00011975"/>
    </source>
</evidence>
<accession>A0ABD3ML68</accession>
<dbReference type="AlphaFoldDB" id="A0ABD3ML68"/>
<dbReference type="PANTHER" id="PTHR23068:SF25">
    <property type="entry name" value="DNA (CYTOSINE-5)-METHYLTRANSFERASE DRM2"/>
    <property type="match status" value="1"/>
</dbReference>
<evidence type="ECO:0000256" key="4">
    <source>
        <dbReference type="ARBA" id="ARBA00022691"/>
    </source>
</evidence>
<proteinExistence type="predicted"/>
<keyword evidence="7" id="KW-1185">Reference proteome</keyword>
<keyword evidence="2" id="KW-0489">Methyltransferase</keyword>
<dbReference type="GO" id="GO:0032259">
    <property type="term" value="P:methylation"/>
    <property type="evidence" value="ECO:0007669"/>
    <property type="project" value="UniProtKB-KW"/>
</dbReference>
<sequence>MARTLIPGTSPSINNRNSDSNASSASSSSSAASGHNGNGSGECSNSNSNNTTNSNSASTKGMPSTTTATAASPTASQRAIRGDIGVAQTTMGNIMIQQQDPPQTIPKGQPRLLIGDATSFHSFGKLAASTSAAAAVSVSALSSSSIKSFRELSMASTATSPAVAAATATSPGVAVATATSSPAVAATTICHTRQCQNNDDDTSCMAPAQKKIRKALYDDCYDYSTDDEVVNYFGNDIDANVDATTADTSHLKSDNPPEEQVVAGKDIAPDVGVKQRAEDGLGFVGDVNNEEEEEEVDDEDDEDSVDHILLEDYNPRGKLAFCCQNCRCLDTKNLHRQYFNIRNNCGNSSGDGEGGNTMLFHRGCCHGHGAADDDYLSPMQEAINATFDGKMKTKPHQRYINNQQVKKLYDSAMKEEAQFENEEFHEDSMCSILTNPTYRDHCIAFNTQANNPRRNPLRVLDLFSGIGSGTVVLKRLKMPMALVVHVEHDPVAVAVCRFNHTNDNIKHHYIDSFEEIYGTDAEVNDELFAAFLQRFGPFDLVLSAPPCQNYSGLNARRDQASNNAQYLLKVGRLIHKLDEVQMSSMGVKDKVMFLSENVVFKEHDEVDKSYAKGKGEALTPICVDAKDFGPCKRKRFYWMNVPVNNSDYIKEVALFQSVDQLLDEGYRAVARLIQGGDINTTVKANTFLASESRIDDDRMLKINIDAGSQKSNNLVCETYSVCEREKMMGLPMGYVQQPISKLFNELTTNAFLNPETSVEGKTYRDFLSPNMWHFRRLCKFKFLPRTKPPFFQVAISSPLEGKQNLSFFMEDEYCKHLIGNGWSIPVVEHLLGNLRKLFHEDVLVSYPGYTDAHPWEPYLSM</sequence>
<dbReference type="InterPro" id="IPR050390">
    <property type="entry name" value="C5-Methyltransferase"/>
</dbReference>
<dbReference type="InterPro" id="IPR029063">
    <property type="entry name" value="SAM-dependent_MTases_sf"/>
</dbReference>
<evidence type="ECO:0000256" key="5">
    <source>
        <dbReference type="SAM" id="MobiDB-lite"/>
    </source>
</evidence>
<dbReference type="PANTHER" id="PTHR23068">
    <property type="entry name" value="DNA CYTOSINE-5- -METHYLTRANSFERASE 3-RELATED"/>
    <property type="match status" value="1"/>
</dbReference>
<protein>
    <recommendedName>
        <fullName evidence="1">DNA (cytosine-5-)-methyltransferase</fullName>
        <ecNumber evidence="1">2.1.1.37</ecNumber>
    </recommendedName>
</protein>
<name>A0ABD3ML68_9STRA</name>